<evidence type="ECO:0000313" key="5">
    <source>
        <dbReference type="EMBL" id="EPN42261.1"/>
    </source>
</evidence>
<dbReference type="Proteomes" id="UP000018849">
    <property type="component" value="Unassembled WGS sequence"/>
</dbReference>
<organism evidence="5 6">
    <name type="scientific">Pseudomonas syringae pv. actinidiae ICMP 19096</name>
    <dbReference type="NCBI Taxonomy" id="1194405"/>
    <lineage>
        <taxon>Bacteria</taxon>
        <taxon>Pseudomonadati</taxon>
        <taxon>Pseudomonadota</taxon>
        <taxon>Gammaproteobacteria</taxon>
        <taxon>Pseudomonadales</taxon>
        <taxon>Pseudomonadaceae</taxon>
        <taxon>Pseudomonas</taxon>
        <taxon>Pseudomonas syringae</taxon>
    </lineage>
</organism>
<dbReference type="Pfam" id="PF02626">
    <property type="entry name" value="CT_A_B"/>
    <property type="match status" value="1"/>
</dbReference>
<dbReference type="AlphaFoldDB" id="A0A656JP67"/>
<feature type="non-terminal residue" evidence="5">
    <location>
        <position position="1"/>
    </location>
</feature>
<reference evidence="5 6" key="1">
    <citation type="journal article" date="2013" name="PLoS Pathog.">
        <title>Genomic analysis of the Kiwifruit pathogen Pseudomonas syringae pv. actinidiae provides insight into the origins of an emergent plant disease.</title>
        <authorList>
            <person name="McCann H.C."/>
            <person name="Rikkerink E.H."/>
            <person name="Bertels F."/>
            <person name="Fiers M."/>
            <person name="Lu A."/>
            <person name="Rees-George J."/>
            <person name="Andersen M.T."/>
            <person name="Gleave A.P."/>
            <person name="Haubold B."/>
            <person name="Wohlers M.W."/>
            <person name="Guttman D.S."/>
            <person name="Wang P.W."/>
            <person name="Straub C."/>
            <person name="Vanneste J.L."/>
            <person name="Rainey P.B."/>
            <person name="Templeton M.D."/>
        </authorList>
    </citation>
    <scope>NUCLEOTIDE SEQUENCE [LARGE SCALE GENOMIC DNA]</scope>
    <source>
        <strain evidence="5 6">ICMP 19096</strain>
    </source>
</reference>
<dbReference type="PANTHER" id="PTHR43309:SF3">
    <property type="entry name" value="5-OXOPROLINASE SUBUNIT C"/>
    <property type="match status" value="1"/>
</dbReference>
<dbReference type="GO" id="GO:0016787">
    <property type="term" value="F:hydrolase activity"/>
    <property type="evidence" value="ECO:0007669"/>
    <property type="project" value="UniProtKB-KW"/>
</dbReference>
<name>A0A656JP67_PSESF</name>
<evidence type="ECO:0000259" key="4">
    <source>
        <dbReference type="Pfam" id="PF02626"/>
    </source>
</evidence>
<accession>A0A656JP67</accession>
<comment type="caution">
    <text evidence="5">The sequence shown here is derived from an EMBL/GenBank/DDBJ whole genome shotgun (WGS) entry which is preliminary data.</text>
</comment>
<evidence type="ECO:0000256" key="2">
    <source>
        <dbReference type="ARBA" id="ARBA00022801"/>
    </source>
</evidence>
<proteinExistence type="predicted"/>
<protein>
    <submittedName>
        <fullName evidence="5">Allophanate hydrolase</fullName>
    </submittedName>
</protein>
<evidence type="ECO:0000313" key="6">
    <source>
        <dbReference type="Proteomes" id="UP000018849"/>
    </source>
</evidence>
<gene>
    <name evidence="5" type="ORF">A245_35330</name>
</gene>
<keyword evidence="2 5" id="KW-0378">Hydrolase</keyword>
<sequence>PGQTGQGVSRSGALDLGALRSANRAVGNPSDMACVESVLGGLSFSCHGSAVIAITGAHTPVTITSASGLQWQASNYQP</sequence>
<feature type="domain" description="Carboxyltransferase" evidence="4">
    <location>
        <begin position="7"/>
        <end position="74"/>
    </location>
</feature>
<dbReference type="InterPro" id="IPR052708">
    <property type="entry name" value="PxpC"/>
</dbReference>
<dbReference type="PANTHER" id="PTHR43309">
    <property type="entry name" value="5-OXOPROLINASE SUBUNIT C"/>
    <property type="match status" value="1"/>
</dbReference>
<keyword evidence="3" id="KW-0067">ATP-binding</keyword>
<dbReference type="GO" id="GO:0005524">
    <property type="term" value="F:ATP binding"/>
    <property type="evidence" value="ECO:0007669"/>
    <property type="project" value="UniProtKB-KW"/>
</dbReference>
<keyword evidence="1" id="KW-0547">Nucleotide-binding</keyword>
<dbReference type="InterPro" id="IPR003778">
    <property type="entry name" value="CT_A_B"/>
</dbReference>
<evidence type="ECO:0000256" key="3">
    <source>
        <dbReference type="ARBA" id="ARBA00022840"/>
    </source>
</evidence>
<evidence type="ECO:0000256" key="1">
    <source>
        <dbReference type="ARBA" id="ARBA00022741"/>
    </source>
</evidence>
<feature type="non-terminal residue" evidence="5">
    <location>
        <position position="78"/>
    </location>
</feature>
<dbReference type="EMBL" id="AOKF01003031">
    <property type="protein sequence ID" value="EPN42261.1"/>
    <property type="molecule type" value="Genomic_DNA"/>
</dbReference>